<dbReference type="Pfam" id="PF00378">
    <property type="entry name" value="ECH_1"/>
    <property type="match status" value="1"/>
</dbReference>
<dbReference type="InterPro" id="IPR029045">
    <property type="entry name" value="ClpP/crotonase-like_dom_sf"/>
</dbReference>
<dbReference type="EMBL" id="JBHTEC010000001">
    <property type="protein sequence ID" value="MFD0280536.1"/>
    <property type="molecule type" value="Genomic_DNA"/>
</dbReference>
<dbReference type="CDD" id="cd06558">
    <property type="entry name" value="crotonase-like"/>
    <property type="match status" value="1"/>
</dbReference>
<dbReference type="PANTHER" id="PTHR43459">
    <property type="entry name" value="ENOYL-COA HYDRATASE"/>
    <property type="match status" value="1"/>
</dbReference>
<dbReference type="SUPFAM" id="SSF52096">
    <property type="entry name" value="ClpP/crotonase"/>
    <property type="match status" value="1"/>
</dbReference>
<reference evidence="3" key="1">
    <citation type="journal article" date="2019" name="Int. J. Syst. Evol. Microbiol.">
        <title>The Global Catalogue of Microorganisms (GCM) 10K type strain sequencing project: providing services to taxonomists for standard genome sequencing and annotation.</title>
        <authorList>
            <consortium name="The Broad Institute Genomics Platform"/>
            <consortium name="The Broad Institute Genome Sequencing Center for Infectious Disease"/>
            <person name="Wu L."/>
            <person name="Ma J."/>
        </authorList>
    </citation>
    <scope>NUCLEOTIDE SEQUENCE [LARGE SCALE GENOMIC DNA]</scope>
    <source>
        <strain evidence="3">CGMCC 4.7198</strain>
    </source>
</reference>
<accession>A0ABW2V7L2</accession>
<keyword evidence="3" id="KW-1185">Reference proteome</keyword>
<feature type="compositionally biased region" description="Low complexity" evidence="1">
    <location>
        <begin position="261"/>
        <end position="281"/>
    </location>
</feature>
<dbReference type="Gene3D" id="3.90.226.10">
    <property type="entry name" value="2-enoyl-CoA Hydratase, Chain A, domain 1"/>
    <property type="match status" value="1"/>
</dbReference>
<dbReference type="PANTHER" id="PTHR43459:SF1">
    <property type="entry name" value="EG:BACN32G11.4 PROTEIN"/>
    <property type="match status" value="1"/>
</dbReference>
<feature type="region of interest" description="Disordered" evidence="1">
    <location>
        <begin position="255"/>
        <end position="281"/>
    </location>
</feature>
<gene>
    <name evidence="2" type="ORF">ACFQZP_02405</name>
</gene>
<protein>
    <submittedName>
        <fullName evidence="2">Enoyl-CoA hydratase/isomerase family protein</fullName>
    </submittedName>
</protein>
<organism evidence="2 3">
    <name type="scientific">Streptomyces lutosisoli</name>
    <dbReference type="NCBI Taxonomy" id="2665721"/>
    <lineage>
        <taxon>Bacteria</taxon>
        <taxon>Bacillati</taxon>
        <taxon>Actinomycetota</taxon>
        <taxon>Actinomycetes</taxon>
        <taxon>Kitasatosporales</taxon>
        <taxon>Streptomycetaceae</taxon>
        <taxon>Streptomyces</taxon>
    </lineage>
</organism>
<evidence type="ECO:0000313" key="3">
    <source>
        <dbReference type="Proteomes" id="UP001596957"/>
    </source>
</evidence>
<sequence length="281" mass="29497">MGEPNPVLTVVADGDVRVVTLNRPERLNGVSEELHQRLAEVWRELAADPKARAVVLTGAGRAFSAGGDFDHLRRHHTDPDLRERSIRLDRAIQTEMIRFPLPVVAAVNGPAVGLGCSLALGCDLVLMAEDAYLADPHVSVGLVAGDGGVSLWPLLTSLLRVKEYLFTGDRIPAATAVQLGLANRTVPAAELQREALALAGRLAAQPAEALRATKAALAVLVEQVSRGAMEAALMAERATMTSPDHIRIIDELASGARRRSTAPSAGTEAGPAGPATAAGED</sequence>
<dbReference type="Proteomes" id="UP001596957">
    <property type="component" value="Unassembled WGS sequence"/>
</dbReference>
<evidence type="ECO:0000256" key="1">
    <source>
        <dbReference type="SAM" id="MobiDB-lite"/>
    </source>
</evidence>
<comment type="caution">
    <text evidence="2">The sequence shown here is derived from an EMBL/GenBank/DDBJ whole genome shotgun (WGS) entry which is preliminary data.</text>
</comment>
<dbReference type="InterPro" id="IPR001753">
    <property type="entry name" value="Enoyl-CoA_hydra/iso"/>
</dbReference>
<evidence type="ECO:0000313" key="2">
    <source>
        <dbReference type="EMBL" id="MFD0280536.1"/>
    </source>
</evidence>
<name>A0ABW2V7L2_9ACTN</name>
<dbReference type="RefSeq" id="WP_381252630.1">
    <property type="nucleotide sequence ID" value="NZ_JBHTBI010000008.1"/>
</dbReference>
<proteinExistence type="predicted"/>